<reference evidence="2" key="1">
    <citation type="submission" date="2013-08" db="EMBL/GenBank/DDBJ databases">
        <authorList>
            <person name="Mendez C."/>
            <person name="Richter M."/>
            <person name="Ferrer M."/>
            <person name="Sanchez J."/>
        </authorList>
    </citation>
    <scope>NUCLEOTIDE SEQUENCE</scope>
</reference>
<dbReference type="PANTHER" id="PTHR30050:SF4">
    <property type="entry name" value="ATP-BINDING PROTEIN RV3427C IN INSERTION SEQUENCE-RELATED"/>
    <property type="match status" value="1"/>
</dbReference>
<gene>
    <name evidence="2" type="ORF">B1B_07754</name>
</gene>
<feature type="domain" description="AAA+ ATPase" evidence="1">
    <location>
        <begin position="9"/>
        <end position="141"/>
    </location>
</feature>
<proteinExistence type="predicted"/>
<dbReference type="SMART" id="SM00382">
    <property type="entry name" value="AAA"/>
    <property type="match status" value="1"/>
</dbReference>
<dbReference type="InterPro" id="IPR027417">
    <property type="entry name" value="P-loop_NTPase"/>
</dbReference>
<protein>
    <submittedName>
        <fullName evidence="2">IstB ATP binding domain-containing protein</fullName>
    </submittedName>
</protein>
<dbReference type="AlphaFoldDB" id="T1AUB6"/>
<dbReference type="Pfam" id="PF01695">
    <property type="entry name" value="IstB_IS21"/>
    <property type="match status" value="1"/>
</dbReference>
<reference evidence="2" key="2">
    <citation type="journal article" date="2014" name="ISME J.">
        <title>Microbial stratification in low pH oxic and suboxic macroscopic growths along an acid mine drainage.</title>
        <authorList>
            <person name="Mendez-Garcia C."/>
            <person name="Mesa V."/>
            <person name="Sprenger R.R."/>
            <person name="Richter M."/>
            <person name="Diez M.S."/>
            <person name="Solano J."/>
            <person name="Bargiela R."/>
            <person name="Golyshina O.V."/>
            <person name="Manteca A."/>
            <person name="Ramos J.L."/>
            <person name="Gallego J.R."/>
            <person name="Llorente I."/>
            <person name="Martins Dos Santos V.A."/>
            <person name="Jensen O.N."/>
            <person name="Pelaez A.I."/>
            <person name="Sanchez J."/>
            <person name="Ferrer M."/>
        </authorList>
    </citation>
    <scope>NUCLEOTIDE SEQUENCE</scope>
</reference>
<sequence length="159" mass="17524">LATAGWVGRREDALFLGPPGSGKSHCAQAIGHAVIQQGYRVLYREAHALLEELADATLDGKRKEHMELLTTVPLLVIDDLGMRKLPLTAAEELLEIIMRRYERASTLLTSNRPVDDWGKLLGDSAAVTAMLDRLLHHGHVLKCGPRSWRTKTGRVGDAQ</sequence>
<evidence type="ECO:0000313" key="2">
    <source>
        <dbReference type="EMBL" id="EQD61047.1"/>
    </source>
</evidence>
<dbReference type="InterPro" id="IPR002611">
    <property type="entry name" value="IstB_ATP-bd"/>
</dbReference>
<dbReference type="EMBL" id="AUZY01004961">
    <property type="protein sequence ID" value="EQD61047.1"/>
    <property type="molecule type" value="Genomic_DNA"/>
</dbReference>
<dbReference type="PANTHER" id="PTHR30050">
    <property type="entry name" value="CHROMOSOMAL REPLICATION INITIATOR PROTEIN DNAA"/>
    <property type="match status" value="1"/>
</dbReference>
<dbReference type="SUPFAM" id="SSF52540">
    <property type="entry name" value="P-loop containing nucleoside triphosphate hydrolases"/>
    <property type="match status" value="1"/>
</dbReference>
<dbReference type="Gene3D" id="3.40.50.300">
    <property type="entry name" value="P-loop containing nucleotide triphosphate hydrolases"/>
    <property type="match status" value="1"/>
</dbReference>
<dbReference type="GO" id="GO:0006260">
    <property type="term" value="P:DNA replication"/>
    <property type="evidence" value="ECO:0007669"/>
    <property type="project" value="TreeGrafter"/>
</dbReference>
<dbReference type="GO" id="GO:0005524">
    <property type="term" value="F:ATP binding"/>
    <property type="evidence" value="ECO:0007669"/>
    <property type="project" value="InterPro"/>
</dbReference>
<name>T1AUB6_9ZZZZ</name>
<dbReference type="CDD" id="cd00009">
    <property type="entry name" value="AAA"/>
    <property type="match status" value="1"/>
</dbReference>
<comment type="caution">
    <text evidence="2">The sequence shown here is derived from an EMBL/GenBank/DDBJ whole genome shotgun (WGS) entry which is preliminary data.</text>
</comment>
<organism evidence="2">
    <name type="scientific">mine drainage metagenome</name>
    <dbReference type="NCBI Taxonomy" id="410659"/>
    <lineage>
        <taxon>unclassified sequences</taxon>
        <taxon>metagenomes</taxon>
        <taxon>ecological metagenomes</taxon>
    </lineage>
</organism>
<evidence type="ECO:0000259" key="1">
    <source>
        <dbReference type="SMART" id="SM00382"/>
    </source>
</evidence>
<accession>T1AUB6</accession>
<feature type="non-terminal residue" evidence="2">
    <location>
        <position position="1"/>
    </location>
</feature>
<dbReference type="InterPro" id="IPR003593">
    <property type="entry name" value="AAA+_ATPase"/>
</dbReference>